<dbReference type="GO" id="GO:0008270">
    <property type="term" value="F:zinc ion binding"/>
    <property type="evidence" value="ECO:0007669"/>
    <property type="project" value="UniProtKB-KW"/>
</dbReference>
<gene>
    <name evidence="4" type="ORF">Pfra01_001719800</name>
</gene>
<keyword evidence="1" id="KW-0862">Zinc</keyword>
<dbReference type="OrthoDB" id="120871at2759"/>
<organism evidence="4 5">
    <name type="scientific">Phytophthora fragariaefolia</name>
    <dbReference type="NCBI Taxonomy" id="1490495"/>
    <lineage>
        <taxon>Eukaryota</taxon>
        <taxon>Sar</taxon>
        <taxon>Stramenopiles</taxon>
        <taxon>Oomycota</taxon>
        <taxon>Peronosporomycetes</taxon>
        <taxon>Peronosporales</taxon>
        <taxon>Peronosporaceae</taxon>
        <taxon>Phytophthora</taxon>
    </lineage>
</organism>
<reference evidence="4" key="1">
    <citation type="submission" date="2023-04" db="EMBL/GenBank/DDBJ databases">
        <title>Phytophthora fragariaefolia NBRC 109709.</title>
        <authorList>
            <person name="Ichikawa N."/>
            <person name="Sato H."/>
            <person name="Tonouchi N."/>
        </authorList>
    </citation>
    <scope>NUCLEOTIDE SEQUENCE</scope>
    <source>
        <strain evidence="4">NBRC 109709</strain>
    </source>
</reference>
<feature type="region of interest" description="Disordered" evidence="2">
    <location>
        <begin position="6"/>
        <end position="32"/>
    </location>
</feature>
<name>A0A9W6XW90_9STRA</name>
<evidence type="ECO:0000256" key="2">
    <source>
        <dbReference type="SAM" id="MobiDB-lite"/>
    </source>
</evidence>
<keyword evidence="1" id="KW-0479">Metal-binding</keyword>
<dbReference type="Proteomes" id="UP001165121">
    <property type="component" value="Unassembled WGS sequence"/>
</dbReference>
<protein>
    <submittedName>
        <fullName evidence="4">Unnamed protein product</fullName>
    </submittedName>
</protein>
<evidence type="ECO:0000256" key="1">
    <source>
        <dbReference type="PROSITE-ProRule" id="PRU00325"/>
    </source>
</evidence>
<dbReference type="EMBL" id="BSXT01001986">
    <property type="protein sequence ID" value="GMF46580.1"/>
    <property type="molecule type" value="Genomic_DNA"/>
</dbReference>
<keyword evidence="5" id="KW-1185">Reference proteome</keyword>
<evidence type="ECO:0000313" key="5">
    <source>
        <dbReference type="Proteomes" id="UP001165121"/>
    </source>
</evidence>
<sequence length="274" mass="31192">MSVVLATSGGEHTGGHPDGHQMGTPASTTTSSSRTAELHPFEIYFQKNWDSCTAQWCARVHRVSIVQNAKYDREISVVANVVSEHACNLIFEQYDFVVSGRAKYLHYESVPGIFFVQNKGADDDKSFDEPNVEYAVTKHNWECSCIFMVTRLLPCRHVFYLRKALDMEFVIPTQLLLSRWLLSNLRSNTHLVDISGKSFDVRKVVQMTGQPWDANRKYREAHVVARMISDTMSGMGMPHYRAAFQALEHEALLFKHGDIEKIKNLTEDDGDCDR</sequence>
<comment type="caution">
    <text evidence="4">The sequence shown here is derived from an EMBL/GenBank/DDBJ whole genome shotgun (WGS) entry which is preliminary data.</text>
</comment>
<feature type="domain" description="SWIM-type" evidence="3">
    <location>
        <begin position="134"/>
        <end position="166"/>
    </location>
</feature>
<accession>A0A9W6XW90</accession>
<dbReference type="AlphaFoldDB" id="A0A9W6XW90"/>
<keyword evidence="1" id="KW-0863">Zinc-finger</keyword>
<dbReference type="PROSITE" id="PS50966">
    <property type="entry name" value="ZF_SWIM"/>
    <property type="match status" value="1"/>
</dbReference>
<evidence type="ECO:0000259" key="3">
    <source>
        <dbReference type="PROSITE" id="PS50966"/>
    </source>
</evidence>
<evidence type="ECO:0000313" key="4">
    <source>
        <dbReference type="EMBL" id="GMF46580.1"/>
    </source>
</evidence>
<dbReference type="InterPro" id="IPR007527">
    <property type="entry name" value="Znf_SWIM"/>
</dbReference>
<proteinExistence type="predicted"/>